<evidence type="ECO:0000256" key="1">
    <source>
        <dbReference type="SAM" id="MobiDB-lite"/>
    </source>
</evidence>
<evidence type="ECO:0000313" key="2">
    <source>
        <dbReference type="EMBL" id="KAF7636253.1"/>
    </source>
</evidence>
<comment type="caution">
    <text evidence="2">The sequence shown here is derived from an EMBL/GenBank/DDBJ whole genome shotgun (WGS) entry which is preliminary data.</text>
</comment>
<proteinExistence type="predicted"/>
<protein>
    <submittedName>
        <fullName evidence="2">Uncharacterized protein</fullName>
    </submittedName>
</protein>
<keyword evidence="3" id="KW-1185">Reference proteome</keyword>
<dbReference type="Proteomes" id="UP000605970">
    <property type="component" value="Unassembled WGS sequence"/>
</dbReference>
<dbReference type="EMBL" id="JABEBT010000031">
    <property type="protein sequence ID" value="KAF7636253.1"/>
    <property type="molecule type" value="Genomic_DNA"/>
</dbReference>
<dbReference type="OrthoDB" id="5878044at2759"/>
<feature type="region of interest" description="Disordered" evidence="1">
    <location>
        <begin position="1"/>
        <end position="24"/>
    </location>
</feature>
<name>A0A8S9ZS26_9BILA</name>
<feature type="compositionally biased region" description="Basic and acidic residues" evidence="1">
    <location>
        <begin position="9"/>
        <end position="24"/>
    </location>
</feature>
<evidence type="ECO:0000313" key="3">
    <source>
        <dbReference type="Proteomes" id="UP000605970"/>
    </source>
</evidence>
<organism evidence="2 3">
    <name type="scientific">Meloidogyne graminicola</name>
    <dbReference type="NCBI Taxonomy" id="189291"/>
    <lineage>
        <taxon>Eukaryota</taxon>
        <taxon>Metazoa</taxon>
        <taxon>Ecdysozoa</taxon>
        <taxon>Nematoda</taxon>
        <taxon>Chromadorea</taxon>
        <taxon>Rhabditida</taxon>
        <taxon>Tylenchina</taxon>
        <taxon>Tylenchomorpha</taxon>
        <taxon>Tylenchoidea</taxon>
        <taxon>Meloidogynidae</taxon>
        <taxon>Meloidogyninae</taxon>
        <taxon>Meloidogyne</taxon>
    </lineage>
</organism>
<sequence>MTRAASRKQNFEIKSKPEKQKRIDGQKKICSDIFSDEVDRFENSSQKFENKMSGTWAAVSPKKEANAEKPIFDKNIAHIQAVQRLSTSEGWRRMNEWLKTSIKTMDLAKLRQLLSQLIDVCYKLGKLILKGFFG</sequence>
<gene>
    <name evidence="2" type="ORF">Mgra_00004242</name>
</gene>
<reference evidence="2" key="1">
    <citation type="journal article" date="2020" name="Ecol. Evol.">
        <title>Genome structure and content of the rice root-knot nematode (Meloidogyne graminicola).</title>
        <authorList>
            <person name="Phan N.T."/>
            <person name="Danchin E.G.J."/>
            <person name="Klopp C."/>
            <person name="Perfus-Barbeoch L."/>
            <person name="Kozlowski D.K."/>
            <person name="Koutsovoulos G.D."/>
            <person name="Lopez-Roques C."/>
            <person name="Bouchez O."/>
            <person name="Zahm M."/>
            <person name="Besnard G."/>
            <person name="Bellafiore S."/>
        </authorList>
    </citation>
    <scope>NUCLEOTIDE SEQUENCE</scope>
    <source>
        <strain evidence="2">VN-18</strain>
    </source>
</reference>
<accession>A0A8S9ZS26</accession>
<dbReference type="AlphaFoldDB" id="A0A8S9ZS26"/>